<dbReference type="Proteomes" id="UP000440578">
    <property type="component" value="Unassembled WGS sequence"/>
</dbReference>
<dbReference type="Gene3D" id="3.40.50.2300">
    <property type="match status" value="1"/>
</dbReference>
<evidence type="ECO:0000256" key="8">
    <source>
        <dbReference type="ARBA" id="ARBA00023224"/>
    </source>
</evidence>
<keyword evidence="7" id="KW-0325">Glycoprotein</keyword>
<evidence type="ECO:0000259" key="10">
    <source>
        <dbReference type="Pfam" id="PF01094"/>
    </source>
</evidence>
<keyword evidence="2" id="KW-0812">Transmembrane</keyword>
<reference evidence="11 12" key="1">
    <citation type="submission" date="2019-07" db="EMBL/GenBank/DDBJ databases">
        <title>Draft genome assembly of a fouling barnacle, Amphibalanus amphitrite (Darwin, 1854): The first reference genome for Thecostraca.</title>
        <authorList>
            <person name="Kim W."/>
        </authorList>
    </citation>
    <scope>NUCLEOTIDE SEQUENCE [LARGE SCALE GENOMIC DNA]</scope>
    <source>
        <strain evidence="11">SNU_AA5</strain>
        <tissue evidence="11">Soma without cirri and trophi</tissue>
    </source>
</reference>
<name>A0A6A4WV09_AMPAM</name>
<dbReference type="OrthoDB" id="17569at2759"/>
<evidence type="ECO:0000256" key="6">
    <source>
        <dbReference type="ARBA" id="ARBA00023170"/>
    </source>
</evidence>
<organism evidence="11 12">
    <name type="scientific">Amphibalanus amphitrite</name>
    <name type="common">Striped barnacle</name>
    <name type="synonym">Balanus amphitrite</name>
    <dbReference type="NCBI Taxonomy" id="1232801"/>
    <lineage>
        <taxon>Eukaryota</taxon>
        <taxon>Metazoa</taxon>
        <taxon>Ecdysozoa</taxon>
        <taxon>Arthropoda</taxon>
        <taxon>Crustacea</taxon>
        <taxon>Multicrustacea</taxon>
        <taxon>Cirripedia</taxon>
        <taxon>Thoracica</taxon>
        <taxon>Thoracicalcarea</taxon>
        <taxon>Balanomorpha</taxon>
        <taxon>Balanoidea</taxon>
        <taxon>Balanidae</taxon>
        <taxon>Amphibalaninae</taxon>
        <taxon>Amphibalanus</taxon>
    </lineage>
</organism>
<sequence length="239" mass="26508">MRRCAVRLAVLVGLTVTVITLLLNTVSAEISRGGVSSQQLVPEKKTLNLAGIFPISGTEGWQGGQACLPAAQMAEEDVNAREDLLSGYILHMTWNDSKCEPGLGARVMYDLLYNKPQKLMLIGGCSTVCTTIAEAARMWNLMVLSYGSSSPALSDRKRFPTFFRTHPSATVHNPTRIKLFQLYGWTRIAILQQAEEVFISTVKDMEERCKQAGIEILTRQSFLTDPSESVKNLRRPDAR</sequence>
<evidence type="ECO:0000313" key="12">
    <source>
        <dbReference type="Proteomes" id="UP000440578"/>
    </source>
</evidence>
<evidence type="ECO:0000256" key="9">
    <source>
        <dbReference type="SAM" id="SignalP"/>
    </source>
</evidence>
<dbReference type="InterPro" id="IPR028082">
    <property type="entry name" value="Peripla_BP_I"/>
</dbReference>
<dbReference type="InterPro" id="IPR001828">
    <property type="entry name" value="ANF_lig-bd_rcpt"/>
</dbReference>
<dbReference type="GO" id="GO:0004965">
    <property type="term" value="F:G protein-coupled GABA receptor activity"/>
    <property type="evidence" value="ECO:0007669"/>
    <property type="project" value="InterPro"/>
</dbReference>
<accession>A0A6A4WV09</accession>
<dbReference type="PANTHER" id="PTHR10519">
    <property type="entry name" value="GABA-B RECEPTOR"/>
    <property type="match status" value="1"/>
</dbReference>
<dbReference type="InterPro" id="IPR002455">
    <property type="entry name" value="GPCR3_GABA-B"/>
</dbReference>
<comment type="caution">
    <text evidence="11">The sequence shown here is derived from an EMBL/GenBank/DDBJ whole genome shotgun (WGS) entry which is preliminary data.</text>
</comment>
<evidence type="ECO:0000256" key="4">
    <source>
        <dbReference type="ARBA" id="ARBA00023040"/>
    </source>
</evidence>
<dbReference type="PRINTS" id="PR01176">
    <property type="entry name" value="GABABRECEPTR"/>
</dbReference>
<dbReference type="PRINTS" id="PR01177">
    <property type="entry name" value="GABAB1RECPTR"/>
</dbReference>
<keyword evidence="4" id="KW-0297">G-protein coupled receptor</keyword>
<keyword evidence="3" id="KW-1133">Transmembrane helix</keyword>
<dbReference type="GO" id="GO:0007214">
    <property type="term" value="P:gamma-aminobutyric acid signaling pathway"/>
    <property type="evidence" value="ECO:0007669"/>
    <property type="project" value="TreeGrafter"/>
</dbReference>
<gene>
    <name evidence="11" type="primary">Gabbr1</name>
    <name evidence="11" type="ORF">FJT64_002429</name>
</gene>
<dbReference type="AlphaFoldDB" id="A0A6A4WV09"/>
<dbReference type="GO" id="GO:0038039">
    <property type="term" value="C:G protein-coupled receptor heterodimeric complex"/>
    <property type="evidence" value="ECO:0007669"/>
    <property type="project" value="TreeGrafter"/>
</dbReference>
<comment type="subcellular location">
    <subcellularLocation>
        <location evidence="1">Membrane</location>
    </subcellularLocation>
</comment>
<dbReference type="Pfam" id="PF01094">
    <property type="entry name" value="ANF_receptor"/>
    <property type="match status" value="1"/>
</dbReference>
<dbReference type="CDD" id="cd06366">
    <property type="entry name" value="PBP1_GABAb_receptor"/>
    <property type="match status" value="1"/>
</dbReference>
<evidence type="ECO:0000313" key="11">
    <source>
        <dbReference type="EMBL" id="KAF0306402.1"/>
    </source>
</evidence>
<dbReference type="PANTHER" id="PTHR10519:SF77">
    <property type="entry name" value="GAMMA-AMINOBUTYRIC ACID TYPE B RECEPTOR SUBUNIT 1"/>
    <property type="match status" value="1"/>
</dbReference>
<feature type="chain" id="PRO_5025397215" evidence="9">
    <location>
        <begin position="29"/>
        <end position="239"/>
    </location>
</feature>
<keyword evidence="8" id="KW-0807">Transducer</keyword>
<evidence type="ECO:0000256" key="5">
    <source>
        <dbReference type="ARBA" id="ARBA00023136"/>
    </source>
</evidence>
<proteinExistence type="predicted"/>
<evidence type="ECO:0000256" key="2">
    <source>
        <dbReference type="ARBA" id="ARBA00022692"/>
    </source>
</evidence>
<keyword evidence="12" id="KW-1185">Reference proteome</keyword>
<keyword evidence="5" id="KW-0472">Membrane</keyword>
<protein>
    <submittedName>
        <fullName evidence="11">Gamma-aminobutyric acid type B receptor subunit 1</fullName>
    </submittedName>
</protein>
<feature type="domain" description="Receptor ligand binding region" evidence="10">
    <location>
        <begin position="67"/>
        <end position="234"/>
    </location>
</feature>
<keyword evidence="6 11" id="KW-0675">Receptor</keyword>
<evidence type="ECO:0000256" key="3">
    <source>
        <dbReference type="ARBA" id="ARBA00022989"/>
    </source>
</evidence>
<dbReference type="EMBL" id="VIIS01000670">
    <property type="protein sequence ID" value="KAF0306402.1"/>
    <property type="molecule type" value="Genomic_DNA"/>
</dbReference>
<evidence type="ECO:0000256" key="1">
    <source>
        <dbReference type="ARBA" id="ARBA00004370"/>
    </source>
</evidence>
<dbReference type="SUPFAM" id="SSF53822">
    <property type="entry name" value="Periplasmic binding protein-like I"/>
    <property type="match status" value="1"/>
</dbReference>
<evidence type="ECO:0000256" key="7">
    <source>
        <dbReference type="ARBA" id="ARBA00023180"/>
    </source>
</evidence>
<keyword evidence="9" id="KW-0732">Signal</keyword>
<feature type="signal peptide" evidence="9">
    <location>
        <begin position="1"/>
        <end position="28"/>
    </location>
</feature>